<evidence type="ECO:0000256" key="5">
    <source>
        <dbReference type="ARBA" id="ARBA00022884"/>
    </source>
</evidence>
<comment type="subunit">
    <text evidence="3 10">Part of the 50S ribosomal subunit.</text>
</comment>
<reference evidence="13 14" key="1">
    <citation type="submission" date="2016-10" db="EMBL/GenBank/DDBJ databases">
        <authorList>
            <person name="de Groot N.N."/>
        </authorList>
    </citation>
    <scope>NUCLEOTIDE SEQUENCE [LARGE SCALE GENOMIC DNA]</scope>
    <source>
        <strain evidence="13 14">DSM 20475</strain>
    </source>
</reference>
<dbReference type="SMART" id="SM00739">
    <property type="entry name" value="KOW"/>
    <property type="match status" value="1"/>
</dbReference>
<accession>A0A1G6TF80</accession>
<dbReference type="GO" id="GO:0019843">
    <property type="term" value="F:rRNA binding"/>
    <property type="evidence" value="ECO:0007669"/>
    <property type="project" value="UniProtKB-UniRule"/>
</dbReference>
<comment type="similarity">
    <text evidence="2 10 11">Belongs to the universal ribosomal protein uL24 family.</text>
</comment>
<dbReference type="NCBIfam" id="TIGR01079">
    <property type="entry name" value="rplX_bact"/>
    <property type="match status" value="1"/>
</dbReference>
<dbReference type="EMBL" id="FNAF01000002">
    <property type="protein sequence ID" value="SDD27087.1"/>
    <property type="molecule type" value="Genomic_DNA"/>
</dbReference>
<evidence type="ECO:0000256" key="3">
    <source>
        <dbReference type="ARBA" id="ARBA00011838"/>
    </source>
</evidence>
<evidence type="ECO:0000256" key="2">
    <source>
        <dbReference type="ARBA" id="ARBA00010618"/>
    </source>
</evidence>
<dbReference type="InterPro" id="IPR005824">
    <property type="entry name" value="KOW"/>
</dbReference>
<dbReference type="CDD" id="cd06089">
    <property type="entry name" value="KOW_RPL26"/>
    <property type="match status" value="1"/>
</dbReference>
<keyword evidence="14" id="KW-1185">Reference proteome</keyword>
<evidence type="ECO:0000256" key="11">
    <source>
        <dbReference type="RuleBase" id="RU003477"/>
    </source>
</evidence>
<dbReference type="InterPro" id="IPR057264">
    <property type="entry name" value="Ribosomal_uL24_C"/>
</dbReference>
<sequence length="105" mass="11573">MGKMRLRKGDEVIVISGKDKGKTGKIIKVLPAKERVIVEGVAVAKRHTKPNQANPQGGIVDKEMPIHVSNVMAYDAKNKKGSRIGYRFDEDGKKVRVLVSTGQEF</sequence>
<evidence type="ECO:0000256" key="8">
    <source>
        <dbReference type="ARBA" id="ARBA00035206"/>
    </source>
</evidence>
<protein>
    <recommendedName>
        <fullName evidence="8 10">Large ribosomal subunit protein uL24</fullName>
    </recommendedName>
</protein>
<dbReference type="FunFam" id="2.30.30.30:FF:000004">
    <property type="entry name" value="50S ribosomal protein L24"/>
    <property type="match status" value="1"/>
</dbReference>
<dbReference type="HAMAP" id="MF_01326_B">
    <property type="entry name" value="Ribosomal_uL24_B"/>
    <property type="match status" value="1"/>
</dbReference>
<dbReference type="GO" id="GO:0003735">
    <property type="term" value="F:structural constituent of ribosome"/>
    <property type="evidence" value="ECO:0007669"/>
    <property type="project" value="InterPro"/>
</dbReference>
<dbReference type="PANTHER" id="PTHR12903">
    <property type="entry name" value="MITOCHONDRIAL RIBOSOMAL PROTEIN L24"/>
    <property type="match status" value="1"/>
</dbReference>
<dbReference type="AlphaFoldDB" id="A0A1G6TF80"/>
<dbReference type="SUPFAM" id="SSF50104">
    <property type="entry name" value="Translation proteins SH3-like domain"/>
    <property type="match status" value="1"/>
</dbReference>
<evidence type="ECO:0000313" key="14">
    <source>
        <dbReference type="Proteomes" id="UP000198995"/>
    </source>
</evidence>
<evidence type="ECO:0000256" key="1">
    <source>
        <dbReference type="ARBA" id="ARBA00004072"/>
    </source>
</evidence>
<dbReference type="GO" id="GO:0006412">
    <property type="term" value="P:translation"/>
    <property type="evidence" value="ECO:0007669"/>
    <property type="project" value="UniProtKB-UniRule"/>
</dbReference>
<dbReference type="GO" id="GO:0005840">
    <property type="term" value="C:ribosome"/>
    <property type="evidence" value="ECO:0007669"/>
    <property type="project" value="UniProtKB-KW"/>
</dbReference>
<evidence type="ECO:0000256" key="10">
    <source>
        <dbReference type="HAMAP-Rule" id="MF_01326"/>
    </source>
</evidence>
<dbReference type="STRING" id="2741.SAMN04489866_102123"/>
<dbReference type="InterPro" id="IPR008991">
    <property type="entry name" value="Translation_prot_SH3-like_sf"/>
</dbReference>
<gene>
    <name evidence="10" type="primary">rplX</name>
    <name evidence="13" type="ORF">SAMN04489866_102123</name>
</gene>
<keyword evidence="4 10" id="KW-0699">rRNA-binding</keyword>
<dbReference type="Pfam" id="PF17136">
    <property type="entry name" value="ribosomal_L24"/>
    <property type="match status" value="1"/>
</dbReference>
<comment type="function">
    <text evidence="1 10">One of two assembly initiator proteins, it binds directly to the 5'-end of the 23S rRNA, where it nucleates assembly of the 50S subunit.</text>
</comment>
<dbReference type="Gene3D" id="2.30.30.30">
    <property type="match status" value="1"/>
</dbReference>
<comment type="function">
    <text evidence="9 10">One of the proteins that surrounds the polypeptide exit tunnel on the outside of the subunit.</text>
</comment>
<dbReference type="Proteomes" id="UP000198995">
    <property type="component" value="Unassembled WGS sequence"/>
</dbReference>
<evidence type="ECO:0000256" key="9">
    <source>
        <dbReference type="ARBA" id="ARBA00058688"/>
    </source>
</evidence>
<dbReference type="InterPro" id="IPR003256">
    <property type="entry name" value="Ribosomal_uL24"/>
</dbReference>
<dbReference type="Pfam" id="PF00467">
    <property type="entry name" value="KOW"/>
    <property type="match status" value="1"/>
</dbReference>
<keyword evidence="5 10" id="KW-0694">RNA-binding</keyword>
<dbReference type="InterPro" id="IPR041988">
    <property type="entry name" value="Ribosomal_uL24_KOW"/>
</dbReference>
<dbReference type="PROSITE" id="PS01108">
    <property type="entry name" value="RIBOSOMAL_L24"/>
    <property type="match status" value="1"/>
</dbReference>
<dbReference type="InterPro" id="IPR005825">
    <property type="entry name" value="Ribosomal_uL24_CS"/>
</dbReference>
<name>A0A1G6TF80_PEPNI</name>
<organism evidence="13 14">
    <name type="scientific">Peptococcus niger</name>
    <dbReference type="NCBI Taxonomy" id="2741"/>
    <lineage>
        <taxon>Bacteria</taxon>
        <taxon>Bacillati</taxon>
        <taxon>Bacillota</taxon>
        <taxon>Clostridia</taxon>
        <taxon>Eubacteriales</taxon>
        <taxon>Peptococcaceae</taxon>
        <taxon>Peptococcus</taxon>
    </lineage>
</organism>
<keyword evidence="7 10" id="KW-0687">Ribonucleoprotein</keyword>
<dbReference type="InterPro" id="IPR014722">
    <property type="entry name" value="Rib_uL2_dom2"/>
</dbReference>
<evidence type="ECO:0000256" key="7">
    <source>
        <dbReference type="ARBA" id="ARBA00023274"/>
    </source>
</evidence>
<evidence type="ECO:0000313" key="13">
    <source>
        <dbReference type="EMBL" id="SDD27087.1"/>
    </source>
</evidence>
<evidence type="ECO:0000256" key="6">
    <source>
        <dbReference type="ARBA" id="ARBA00022980"/>
    </source>
</evidence>
<evidence type="ECO:0000256" key="4">
    <source>
        <dbReference type="ARBA" id="ARBA00022730"/>
    </source>
</evidence>
<feature type="domain" description="KOW" evidence="12">
    <location>
        <begin position="5"/>
        <end position="32"/>
    </location>
</feature>
<evidence type="ECO:0000259" key="12">
    <source>
        <dbReference type="SMART" id="SM00739"/>
    </source>
</evidence>
<proteinExistence type="inferred from homology"/>
<keyword evidence="6 10" id="KW-0689">Ribosomal protein</keyword>
<dbReference type="GO" id="GO:1990904">
    <property type="term" value="C:ribonucleoprotein complex"/>
    <property type="evidence" value="ECO:0007669"/>
    <property type="project" value="UniProtKB-KW"/>
</dbReference>